<feature type="transmembrane region" description="Helical" evidence="1">
    <location>
        <begin position="145"/>
        <end position="168"/>
    </location>
</feature>
<keyword evidence="1" id="KW-1133">Transmembrane helix</keyword>
<evidence type="ECO:0008006" key="4">
    <source>
        <dbReference type="Google" id="ProtNLM"/>
    </source>
</evidence>
<name>A0ABX4CR48_9FLAO</name>
<dbReference type="InterPro" id="IPR010406">
    <property type="entry name" value="DUF1003"/>
</dbReference>
<dbReference type="Pfam" id="PF06210">
    <property type="entry name" value="DUF1003"/>
    <property type="match status" value="1"/>
</dbReference>
<keyword evidence="3" id="KW-1185">Reference proteome</keyword>
<reference evidence="2 3" key="1">
    <citation type="submission" date="2016-11" db="EMBL/GenBank/DDBJ databases">
        <title>Whole genomes of Flavobacteriaceae.</title>
        <authorList>
            <person name="Stine C."/>
            <person name="Li C."/>
            <person name="Tadesse D."/>
        </authorList>
    </citation>
    <scope>NUCLEOTIDE SEQUENCE [LARGE SCALE GENOMIC DNA]</scope>
    <source>
        <strain evidence="2 3">CCUG 60112</strain>
    </source>
</reference>
<accession>A0ABX4CR48</accession>
<dbReference type="PANTHER" id="PTHR41386:SF1">
    <property type="entry name" value="MEMBRANE PROTEIN"/>
    <property type="match status" value="1"/>
</dbReference>
<dbReference type="PANTHER" id="PTHR41386">
    <property type="entry name" value="INTEGRAL MEMBRANE PROTEIN-RELATED"/>
    <property type="match status" value="1"/>
</dbReference>
<dbReference type="RefSeq" id="WP_089059010.1">
    <property type="nucleotide sequence ID" value="NZ_CP100442.1"/>
</dbReference>
<feature type="transmembrane region" description="Helical" evidence="1">
    <location>
        <begin position="117"/>
        <end position="139"/>
    </location>
</feature>
<protein>
    <recommendedName>
        <fullName evidence="4">DUF1003 domain-containing protein</fullName>
    </recommendedName>
</protein>
<sequence length="233" mass="26835">MKNNSTFKSAISNIDFPENDKVYGKSIHDPILGLIIKDHPSFCDDDCIAVEELNEYRQRYISNYLSTEIGALSDLEKNVISSLKEDKSIVSTVEDEAETRNFGQKIADQVADFGGSWTFIISFLAFIVIWIGSNVYILVNKGFDPYPFILLNLILSCIAALQAPVIMMSQNRQEEKDRNRAKKDYMINLKSELEIRMIHDKIDHLIMHQQQELIEIQKVQIEMMNDILNKIKK</sequence>
<evidence type="ECO:0000313" key="3">
    <source>
        <dbReference type="Proteomes" id="UP000198381"/>
    </source>
</evidence>
<organism evidence="2 3">
    <name type="scientific">Flavobacterium plurextorum</name>
    <dbReference type="NCBI Taxonomy" id="1114867"/>
    <lineage>
        <taxon>Bacteria</taxon>
        <taxon>Pseudomonadati</taxon>
        <taxon>Bacteroidota</taxon>
        <taxon>Flavobacteriia</taxon>
        <taxon>Flavobacteriales</taxon>
        <taxon>Flavobacteriaceae</taxon>
        <taxon>Flavobacterium</taxon>
    </lineage>
</organism>
<evidence type="ECO:0000313" key="2">
    <source>
        <dbReference type="EMBL" id="OXB04733.1"/>
    </source>
</evidence>
<proteinExistence type="predicted"/>
<evidence type="ECO:0000256" key="1">
    <source>
        <dbReference type="SAM" id="Phobius"/>
    </source>
</evidence>
<keyword evidence="1" id="KW-0812">Transmembrane</keyword>
<comment type="caution">
    <text evidence="2">The sequence shown here is derived from an EMBL/GenBank/DDBJ whole genome shotgun (WGS) entry which is preliminary data.</text>
</comment>
<gene>
    <name evidence="2" type="ORF">B0A81_16340</name>
</gene>
<dbReference type="EMBL" id="MUHD01000030">
    <property type="protein sequence ID" value="OXB04733.1"/>
    <property type="molecule type" value="Genomic_DNA"/>
</dbReference>
<dbReference type="Proteomes" id="UP000198381">
    <property type="component" value="Unassembled WGS sequence"/>
</dbReference>
<keyword evidence="1" id="KW-0472">Membrane</keyword>